<sequence length="1767" mass="195776">MVAVMAAPAAAQRPYGRIRGAQRRYPVKNLRPCDEGPCYPATGNLLIGRENRLTASSTCGLKGPERFCIVSHLKERKKCFYCNAAIRKQQHNVENITYTHSPRTLGDSWWQSENGVENVTLQLDLEAEFHFTHIIIRFQTFRPGAMLIERSSDYGKTWRVYKYFAHNCEQTFPHVPTHVPQKLNDVVCDSRYSTVDPSTDGEIIFRVLLPNVQIDNPYSQEVQNLLKMTNLRINFTRLLTLGDDLLDNRAEIKEKYYYAIKDMAVRGSCSCYGHASRCLPLPGIPNRQDMVHGRCECTHNTKGLNCEMCEDFYNDLPWKPAAGKQTHACKKCNCNNHATSCHFDRATYDRTGRVSGGVCDDCQHNTQGQNCEICKPFYYHDFTRDISDPDACQPCDCDQLGSLDDGICDPLTDMLTGQESGRCHCKLNVEGRRCDRCKAGFWNFSPENPEGCQACSCHALGTVDLHGCDVSSGKCTCKPYVIGRDCDQCYPEFWGLSDDREGCKPCDCDLGGAYDNLCDVVTGQCSCRAHIDGRTCNEPEQNHYTVALDYLVYEGERSKTNKSQIVIREPYRDGRTNTWTGPGFIRAFEGSTLEFTIDDVMKSMEYDIVLRYESEVPGILEEAQIFVEREEDVDPEGACANWEPEDDELYIRLPVNSRSAVAVPSVCLEKGKKYIVVLQFKNSYDRVGGPTASILIDSIVLMPKVEGIPFFAGSPPSEMRRQDFERRHCDEIFYNVIPSGETNEVDICAQYRKSIGYFIFDGAPSCECNPTGSNSLLCDQYGGSCPCKPNIVGRRCDRCAPGTYGFGPAGCVPCDCDSVGAEDNFCDFETGRCKCRPNTYGRTCGECDPGFWNFPHCERCKCNGHAQTCDSVTGACHDCQDFTTGHQCDRCAVKYYGDPQIGVDIPCRPCPCPGTWDSGHSFADRCSLDPVTLDVVCECYEGYAGARCDICAENYFGSPDVQTGRCVPCDCNNNTDLSQPGNCNPHTGRCLQCLYDTDGPNCQICKPDFYGDALKQDCKECGCNVLGTNFRDGHCNHRDGQCPCLPNVIGQYCDTCVENHWRIASGEGCDPCDCDVIGSVSEKCNEYDGTCQCRSGFGGRQCNQCETNHWGNPNIECLPCECNLIGSSTQQCDRETGACICLAGIGGVKCDHCDRGYLGVAPSCIPCGECFKNWDLTLSGLSNRTYDVIDAASKIQKIGIAGIYSQEFDNMDEVLMGVRELVNKTSVTAEDLLELVDFANNLNNTVSFSDAILDEIDNYIGSISQRVSLGEVALQNMKNRTVSLIEAAAELKKNATVLQEADVYGALNLTHQMAKQSDQAEALASSSTTALADADRYQKNTENLLAKRSESFTDKLNENDNSLKRLKGELDEFNQLIPDLNLAMCGASVDECDELCGGAGCGFCGGLSCDDGAVTEAERALDLAKQRAAGIKKHKDESEQLLRNMTQMKDDAVAAKHLAQLGLNAAFETYNFSSNFTKNLENLHSRISNSLNEEQPTPAMVKDLAEKVLEKNIKLNPDEIKDLADSIRSIVGSLTDSEKILEDAAEDLELAEILRDEAVRAKDSAVAQSTRAGNIVVFLTEAEIAAEDAQLAIDEIERHISLSHNDLTDILIEIDAVAEKADNTTAEIDDLDRRLTELQTQIVKNDFILTQEIGSEIGDVTVEAENTRMKTKKLVQEFEVANQAVRLKAEKSEGKISRSKLLLQRASELAADTTTKFKDINGMEGTYAENEKTLADLMSEVESLTRQMEKHLNHIQHKSQTYAQCST</sequence>
<feature type="disulfide bond" evidence="12">
    <location>
        <begin position="835"/>
        <end position="844"/>
    </location>
</feature>
<protein>
    <submittedName>
        <fullName evidence="18">Laminin subunit beta-1-like</fullName>
    </submittedName>
</protein>
<keyword evidence="7" id="KW-0130">Cell adhesion</keyword>
<accession>A0ABM3GCA7</accession>
<feature type="disulfide bond" evidence="12">
    <location>
        <begin position="814"/>
        <end position="826"/>
    </location>
</feature>
<name>A0ABM3GCA7_NEOLC</name>
<dbReference type="CDD" id="cd00055">
    <property type="entry name" value="EGF_Lam"/>
    <property type="match status" value="13"/>
</dbReference>
<evidence type="ECO:0000256" key="3">
    <source>
        <dbReference type="ARBA" id="ARBA00022530"/>
    </source>
</evidence>
<comment type="subcellular location">
    <subcellularLocation>
        <location evidence="1">Secreted</location>
        <location evidence="1">Extracellular space</location>
        <location evidence="1">Extracellular matrix</location>
        <location evidence="1">Basement membrane</location>
    </subcellularLocation>
</comment>
<feature type="disulfide bond" evidence="12">
    <location>
        <begin position="766"/>
        <end position="778"/>
    </location>
</feature>
<dbReference type="PROSITE" id="PS51117">
    <property type="entry name" value="LAMININ_NTER"/>
    <property type="match status" value="1"/>
</dbReference>
<feature type="disulfide bond" evidence="12">
    <location>
        <begin position="816"/>
        <end position="833"/>
    </location>
</feature>
<feature type="domain" description="Laminin EGF-like" evidence="14">
    <location>
        <begin position="1120"/>
        <end position="1166"/>
    </location>
</feature>
<feature type="domain" description="Laminin EGF-like" evidence="14">
    <location>
        <begin position="332"/>
        <end position="394"/>
    </location>
</feature>
<dbReference type="SUPFAM" id="SSF57196">
    <property type="entry name" value="EGF/Laminin"/>
    <property type="match status" value="13"/>
</dbReference>
<dbReference type="RefSeq" id="XP_046597904.1">
    <property type="nucleotide sequence ID" value="XM_046741948.1"/>
</dbReference>
<keyword evidence="4" id="KW-0732">Signal</keyword>
<dbReference type="InterPro" id="IPR000742">
    <property type="entry name" value="EGF"/>
</dbReference>
<dbReference type="PROSITE" id="PS50027">
    <property type="entry name" value="EGF_LAM_2"/>
    <property type="match status" value="10"/>
</dbReference>
<dbReference type="PROSITE" id="PS01248">
    <property type="entry name" value="EGF_LAM_1"/>
    <property type="match status" value="6"/>
</dbReference>
<feature type="disulfide bond" evidence="12">
    <location>
        <begin position="879"/>
        <end position="888"/>
    </location>
</feature>
<dbReference type="Gene3D" id="2.10.25.10">
    <property type="entry name" value="Laminin"/>
    <property type="match status" value="11"/>
</dbReference>
<evidence type="ECO:0000256" key="11">
    <source>
        <dbReference type="ARBA" id="ARBA00023292"/>
    </source>
</evidence>
<feature type="domain" description="Laminin EGF-like" evidence="14">
    <location>
        <begin position="1072"/>
        <end position="1119"/>
    </location>
</feature>
<feature type="domain" description="Laminin EGF-like" evidence="14">
    <location>
        <begin position="766"/>
        <end position="813"/>
    </location>
</feature>
<dbReference type="Gene3D" id="2.170.300.10">
    <property type="entry name" value="Tie2 ligand-binding domain superfamily"/>
    <property type="match status" value="1"/>
</dbReference>
<evidence type="ECO:0000256" key="12">
    <source>
        <dbReference type="PROSITE-ProRule" id="PRU00460"/>
    </source>
</evidence>
<evidence type="ECO:0000259" key="16">
    <source>
        <dbReference type="PROSITE" id="PS51117"/>
    </source>
</evidence>
<keyword evidence="11 12" id="KW-0424">Laminin EGF-like domain</keyword>
<dbReference type="PANTHER" id="PTHR10574:SF375">
    <property type="entry name" value="LAMININ SUBUNIT BETA-1"/>
    <property type="match status" value="1"/>
</dbReference>
<feature type="disulfide bond" evidence="12">
    <location>
        <begin position="768"/>
        <end position="785"/>
    </location>
</feature>
<feature type="disulfide bond" evidence="12">
    <location>
        <begin position="425"/>
        <end position="434"/>
    </location>
</feature>
<feature type="domain" description="Laminin EGF-like" evidence="14">
    <location>
        <begin position="969"/>
        <end position="1020"/>
    </location>
</feature>
<evidence type="ECO:0000259" key="14">
    <source>
        <dbReference type="PROSITE" id="PS50027"/>
    </source>
</evidence>
<evidence type="ECO:0000256" key="6">
    <source>
        <dbReference type="ARBA" id="ARBA00022869"/>
    </source>
</evidence>
<organism evidence="17 18">
    <name type="scientific">Neodiprion lecontei</name>
    <name type="common">Redheaded pine sawfly</name>
    <dbReference type="NCBI Taxonomy" id="441921"/>
    <lineage>
        <taxon>Eukaryota</taxon>
        <taxon>Metazoa</taxon>
        <taxon>Ecdysozoa</taxon>
        <taxon>Arthropoda</taxon>
        <taxon>Hexapoda</taxon>
        <taxon>Insecta</taxon>
        <taxon>Pterygota</taxon>
        <taxon>Neoptera</taxon>
        <taxon>Endopterygota</taxon>
        <taxon>Hymenoptera</taxon>
        <taxon>Tenthredinoidea</taxon>
        <taxon>Diprionidae</taxon>
        <taxon>Diprioninae</taxon>
        <taxon>Neodiprion</taxon>
    </lineage>
</organism>
<feature type="coiled-coil region" evidence="13">
    <location>
        <begin position="1727"/>
        <end position="1754"/>
    </location>
</feature>
<feature type="domain" description="Laminin EGF-like" evidence="14">
    <location>
        <begin position="395"/>
        <end position="454"/>
    </location>
</feature>
<keyword evidence="3" id="KW-0272">Extracellular matrix</keyword>
<feature type="coiled-coil region" evidence="13">
    <location>
        <begin position="1356"/>
        <end position="1383"/>
    </location>
</feature>
<dbReference type="Pfam" id="PF24973">
    <property type="entry name" value="EGF_LMN_ATRN"/>
    <property type="match status" value="2"/>
</dbReference>
<reference evidence="18" key="1">
    <citation type="submission" date="2025-08" db="UniProtKB">
        <authorList>
            <consortium name="RefSeq"/>
        </authorList>
    </citation>
    <scope>IDENTIFICATION</scope>
    <source>
        <tissue evidence="18">Thorax and Abdomen</tissue>
    </source>
</reference>
<evidence type="ECO:0000256" key="2">
    <source>
        <dbReference type="ARBA" id="ARBA00022525"/>
    </source>
</evidence>
<dbReference type="CDD" id="cd22302">
    <property type="entry name" value="cc_DmLAMB1-like_C"/>
    <property type="match status" value="1"/>
</dbReference>
<dbReference type="InterPro" id="IPR050440">
    <property type="entry name" value="Laminin/Netrin_ECM"/>
</dbReference>
<feature type="disulfide bond" evidence="12">
    <location>
        <begin position="1120"/>
        <end position="1132"/>
    </location>
</feature>
<feature type="disulfide bond" evidence="12">
    <location>
        <begin position="1122"/>
        <end position="1139"/>
    </location>
</feature>
<comment type="caution">
    <text evidence="12">Lacks conserved residue(s) required for the propagation of feature annotation.</text>
</comment>
<dbReference type="Pfam" id="PF00053">
    <property type="entry name" value="EGF_laminin"/>
    <property type="match status" value="11"/>
</dbReference>
<evidence type="ECO:0000313" key="17">
    <source>
        <dbReference type="Proteomes" id="UP000829291"/>
    </source>
</evidence>
<evidence type="ECO:0000256" key="10">
    <source>
        <dbReference type="ARBA" id="ARBA00023180"/>
    </source>
</evidence>
<proteinExistence type="predicted"/>
<dbReference type="SMART" id="SM00136">
    <property type="entry name" value="LamNT"/>
    <property type="match status" value="1"/>
</dbReference>
<feature type="disulfide bond" evidence="12">
    <location>
        <begin position="1072"/>
        <end position="1084"/>
    </location>
</feature>
<dbReference type="PANTHER" id="PTHR10574">
    <property type="entry name" value="NETRIN/LAMININ-RELATED"/>
    <property type="match status" value="1"/>
</dbReference>
<dbReference type="GeneID" id="107217564"/>
<feature type="disulfide bond" evidence="12">
    <location>
        <begin position="489"/>
        <end position="503"/>
    </location>
</feature>
<feature type="domain" description="Laminin EGF-like" evidence="14">
    <location>
        <begin position="455"/>
        <end position="505"/>
    </location>
</feature>
<feature type="disulfide bond" evidence="12">
    <location>
        <begin position="993"/>
        <end position="1002"/>
    </location>
</feature>
<evidence type="ECO:0000259" key="15">
    <source>
        <dbReference type="PROSITE" id="PS51116"/>
    </source>
</evidence>
<dbReference type="InterPro" id="IPR013015">
    <property type="entry name" value="Laminin_IV_B"/>
</dbReference>
<dbReference type="InterPro" id="IPR008211">
    <property type="entry name" value="Laminin_N"/>
</dbReference>
<feature type="disulfide bond" evidence="12">
    <location>
        <begin position="1044"/>
        <end position="1053"/>
    </location>
</feature>
<keyword evidence="9 12" id="KW-1015">Disulfide bond</keyword>
<feature type="disulfide bond" evidence="12">
    <location>
        <begin position="1141"/>
        <end position="1150"/>
    </location>
</feature>
<feature type="disulfide bond" evidence="12">
    <location>
        <begin position="362"/>
        <end position="371"/>
    </location>
</feature>
<keyword evidence="2" id="KW-0964">Secreted</keyword>
<evidence type="ECO:0000256" key="13">
    <source>
        <dbReference type="SAM" id="Coils"/>
    </source>
</evidence>
<keyword evidence="10" id="KW-0325">Glycoprotein</keyword>
<feature type="coiled-coil region" evidence="13">
    <location>
        <begin position="1541"/>
        <end position="1641"/>
    </location>
</feature>
<feature type="domain" description="Laminin IV type B" evidence="15">
    <location>
        <begin position="545"/>
        <end position="760"/>
    </location>
</feature>
<feature type="domain" description="Laminin EGF-like" evidence="14">
    <location>
        <begin position="860"/>
        <end position="909"/>
    </location>
</feature>
<dbReference type="SMART" id="SM00181">
    <property type="entry name" value="EGF"/>
    <property type="match status" value="8"/>
</dbReference>
<evidence type="ECO:0000256" key="1">
    <source>
        <dbReference type="ARBA" id="ARBA00004302"/>
    </source>
</evidence>
<keyword evidence="6" id="KW-0084">Basement membrane</keyword>
<feature type="disulfide bond" evidence="12">
    <location>
        <begin position="1093"/>
        <end position="1102"/>
    </location>
</feature>
<evidence type="ECO:0000256" key="4">
    <source>
        <dbReference type="ARBA" id="ARBA00022729"/>
    </source>
</evidence>
<feature type="disulfide bond" evidence="12">
    <location>
        <begin position="1074"/>
        <end position="1091"/>
    </location>
</feature>
<dbReference type="Gene3D" id="2.60.120.260">
    <property type="entry name" value="Galactose-binding domain-like"/>
    <property type="match status" value="1"/>
</dbReference>
<keyword evidence="5" id="KW-0677">Repeat</keyword>
<feature type="disulfide bond" evidence="12">
    <location>
        <begin position="477"/>
        <end position="486"/>
    </location>
</feature>
<feature type="domain" description="Laminin N-terminal" evidence="16">
    <location>
        <begin position="34"/>
        <end position="268"/>
    </location>
</feature>
<dbReference type="SMART" id="SM00180">
    <property type="entry name" value="EGF_Lam"/>
    <property type="match status" value="13"/>
</dbReference>
<evidence type="ECO:0000256" key="7">
    <source>
        <dbReference type="ARBA" id="ARBA00022889"/>
    </source>
</evidence>
<dbReference type="PROSITE" id="PS51116">
    <property type="entry name" value="LAMININ_IVB"/>
    <property type="match status" value="1"/>
</dbReference>
<evidence type="ECO:0000256" key="5">
    <source>
        <dbReference type="ARBA" id="ARBA00022737"/>
    </source>
</evidence>
<dbReference type="InterPro" id="IPR002049">
    <property type="entry name" value="LE_dom"/>
</dbReference>
<feature type="disulfide bond" evidence="12">
    <location>
        <begin position="787"/>
        <end position="796"/>
    </location>
</feature>
<evidence type="ECO:0000313" key="18">
    <source>
        <dbReference type="RefSeq" id="XP_046597904.1"/>
    </source>
</evidence>
<evidence type="ECO:0000256" key="8">
    <source>
        <dbReference type="ARBA" id="ARBA00023054"/>
    </source>
</evidence>
<keyword evidence="8 13" id="KW-0175">Coiled coil</keyword>
<feature type="domain" description="Laminin EGF-like" evidence="14">
    <location>
        <begin position="1021"/>
        <end position="1071"/>
    </location>
</feature>
<evidence type="ECO:0000256" key="9">
    <source>
        <dbReference type="ARBA" id="ARBA00023157"/>
    </source>
</evidence>
<gene>
    <name evidence="18" type="primary">LOC107217564</name>
</gene>
<dbReference type="PRINTS" id="PR00011">
    <property type="entry name" value="EGFLAMININ"/>
</dbReference>
<dbReference type="Pfam" id="PF21199">
    <property type="entry name" value="LAMININ_IV_B"/>
    <property type="match status" value="1"/>
</dbReference>
<dbReference type="Pfam" id="PF00055">
    <property type="entry name" value="Laminin_N"/>
    <property type="match status" value="1"/>
</dbReference>
<keyword evidence="17" id="KW-1185">Reference proteome</keyword>
<feature type="domain" description="Laminin EGF-like" evidence="14">
    <location>
        <begin position="814"/>
        <end position="859"/>
    </location>
</feature>
<dbReference type="InterPro" id="IPR056863">
    <property type="entry name" value="LMN_ATRN_NET-like_EGF"/>
</dbReference>
<dbReference type="Proteomes" id="UP000829291">
    <property type="component" value="Chromosome 5"/>
</dbReference>